<reference evidence="3 4" key="2">
    <citation type="submission" date="2018-11" db="EMBL/GenBank/DDBJ databases">
        <authorList>
            <consortium name="Pathogen Informatics"/>
        </authorList>
    </citation>
    <scope>NUCLEOTIDE SEQUENCE [LARGE SCALE GENOMIC DNA]</scope>
</reference>
<dbReference type="WBParaSite" id="BPAG_0001115701-mRNA-1">
    <property type="protein sequence ID" value="BPAG_0001115701-mRNA-1"/>
    <property type="gene ID" value="BPAG_0001115701"/>
</dbReference>
<proteinExistence type="predicted"/>
<keyword evidence="1" id="KW-0833">Ubl conjugation pathway</keyword>
<dbReference type="InterPro" id="IPR045464">
    <property type="entry name" value="Hrt3/FBXO9_C"/>
</dbReference>
<evidence type="ECO:0000313" key="3">
    <source>
        <dbReference type="EMBL" id="VDN92305.1"/>
    </source>
</evidence>
<keyword evidence="4" id="KW-1185">Reference proteome</keyword>
<accession>A0A0N4TR96</accession>
<dbReference type="PANTHER" id="PTHR12874:SF29">
    <property type="entry name" value="F-BOX ONLY PROTEIN 9"/>
    <property type="match status" value="1"/>
</dbReference>
<organism evidence="5">
    <name type="scientific">Brugia pahangi</name>
    <name type="common">Filarial nematode worm</name>
    <dbReference type="NCBI Taxonomy" id="6280"/>
    <lineage>
        <taxon>Eukaryota</taxon>
        <taxon>Metazoa</taxon>
        <taxon>Ecdysozoa</taxon>
        <taxon>Nematoda</taxon>
        <taxon>Chromadorea</taxon>
        <taxon>Rhabditida</taxon>
        <taxon>Spirurina</taxon>
        <taxon>Spiruromorpha</taxon>
        <taxon>Filarioidea</taxon>
        <taxon>Onchocercidae</taxon>
        <taxon>Brugia</taxon>
    </lineage>
</organism>
<protein>
    <submittedName>
        <fullName evidence="5">FBO_C domain-containing protein</fullName>
    </submittedName>
</protein>
<dbReference type="Proteomes" id="UP000278627">
    <property type="component" value="Unassembled WGS sequence"/>
</dbReference>
<dbReference type="PANTHER" id="PTHR12874">
    <property type="entry name" value="F-BOX ONLY PROTEIN 48-RELATED"/>
    <property type="match status" value="1"/>
</dbReference>
<reference evidence="5" key="1">
    <citation type="submission" date="2016-04" db="UniProtKB">
        <authorList>
            <consortium name="WormBaseParasite"/>
        </authorList>
    </citation>
    <scope>IDENTIFICATION</scope>
</reference>
<dbReference type="EMBL" id="UZAD01013214">
    <property type="protein sequence ID" value="VDN92305.1"/>
    <property type="molecule type" value="Genomic_DNA"/>
</dbReference>
<dbReference type="STRING" id="6280.A0A0N4TR96"/>
<dbReference type="Pfam" id="PF19270">
    <property type="entry name" value="FBO_C"/>
    <property type="match status" value="1"/>
</dbReference>
<gene>
    <name evidence="3" type="ORF">BPAG_LOCUS11119</name>
</gene>
<evidence type="ECO:0000256" key="1">
    <source>
        <dbReference type="ARBA" id="ARBA00022786"/>
    </source>
</evidence>
<feature type="domain" description="F-box protein Hrt3/FBXO9 C-terminal" evidence="2">
    <location>
        <begin position="285"/>
        <end position="394"/>
    </location>
</feature>
<name>A0A0N4TR96_BRUPA</name>
<dbReference type="GO" id="GO:0031146">
    <property type="term" value="P:SCF-dependent proteasomal ubiquitin-dependent protein catabolic process"/>
    <property type="evidence" value="ECO:0007669"/>
    <property type="project" value="TreeGrafter"/>
</dbReference>
<evidence type="ECO:0000313" key="4">
    <source>
        <dbReference type="Proteomes" id="UP000278627"/>
    </source>
</evidence>
<evidence type="ECO:0000259" key="2">
    <source>
        <dbReference type="Pfam" id="PF19270"/>
    </source>
</evidence>
<dbReference type="GO" id="GO:0005737">
    <property type="term" value="C:cytoplasm"/>
    <property type="evidence" value="ECO:0007669"/>
    <property type="project" value="TreeGrafter"/>
</dbReference>
<evidence type="ECO:0000313" key="5">
    <source>
        <dbReference type="WBParaSite" id="BPAG_0001115701-mRNA-1"/>
    </source>
</evidence>
<dbReference type="AlphaFoldDB" id="A0A0N4TR96"/>
<dbReference type="GO" id="GO:0019005">
    <property type="term" value="C:SCF ubiquitin ligase complex"/>
    <property type="evidence" value="ECO:0007669"/>
    <property type="project" value="TreeGrafter"/>
</dbReference>
<dbReference type="InterPro" id="IPR036047">
    <property type="entry name" value="F-box-like_dom_sf"/>
</dbReference>
<sequence length="485" mass="56100">MSLERGIEDLKALNEEKNVDDSDSESNLVPLFTEDEKNESNVCRAGSVNVLHFQNSAEATLYNFRKEWKSELDSRLKESSSMSMESRKEQSLHDAATKLFLEGVDCERRGDMWEAVQRYMGAVRMVPDIESKLYKDRSLSNSIGSSDCQRSRSRSHYGFHDLEKILHKRLVDGGRFFEPEFPGNGFSEYFLLCFEFSLSGLKKKSMKVNDTADEPCPIALLPVELLSILIRYVVGSELDVYCLELLSMTSAGFYLLARDRELWHAICRLTFGTKYFNSVSCTTSLSWRQMYITYPHPYLHGVYIGKMTYLRNGEASFQDQFYRPWHIVIYYRMMRFFADGTVIMVITSEVPAQVVGLLKSKTPRLAGVLFGHYWMVSQDRLAAQFHRHNEKSLQRTLRIHKSLHPFLPYEILDQKFEMELHFGDGMKRRAHCVLQIFEYNCTVTYLDGKVSYSCLDTTDHQACPPLFFSRVRSYAVPDGCDEILV</sequence>
<dbReference type="SUPFAM" id="SSF81383">
    <property type="entry name" value="F-box domain"/>
    <property type="match status" value="1"/>
</dbReference>